<dbReference type="FunFam" id="3.40.50.12780:FF:000003">
    <property type="entry name" value="Long-chain-fatty-acid--CoA ligase FadD"/>
    <property type="match status" value="1"/>
</dbReference>
<gene>
    <name evidence="11" type="ordered locus">Echvi_2567</name>
</gene>
<feature type="domain" description="AMP-dependent synthetase/ligase" evidence="9">
    <location>
        <begin position="30"/>
        <end position="420"/>
    </location>
</feature>
<dbReference type="EMBL" id="CP003346">
    <property type="protein sequence ID" value="AGA78809.1"/>
    <property type="molecule type" value="Genomic_DNA"/>
</dbReference>
<dbReference type="Gene3D" id="2.30.38.10">
    <property type="entry name" value="Luciferase, Domain 3"/>
    <property type="match status" value="1"/>
</dbReference>
<dbReference type="InterPro" id="IPR050237">
    <property type="entry name" value="ATP-dep_AMP-bd_enzyme"/>
</dbReference>
<dbReference type="CDD" id="cd05936">
    <property type="entry name" value="FC-FACS_FadD_like"/>
    <property type="match status" value="1"/>
</dbReference>
<dbReference type="EC" id="6.2.1.3" evidence="6"/>
<dbReference type="Proteomes" id="UP000010796">
    <property type="component" value="Chromosome"/>
</dbReference>
<evidence type="ECO:0000256" key="3">
    <source>
        <dbReference type="ARBA" id="ARBA00006432"/>
    </source>
</evidence>
<evidence type="ECO:0000256" key="8">
    <source>
        <dbReference type="ARBA" id="ARBA00042773"/>
    </source>
</evidence>
<accession>L0FY15</accession>
<dbReference type="PANTHER" id="PTHR43767:SF8">
    <property type="entry name" value="LONG-CHAIN-FATTY-ACID--COA LIGASE"/>
    <property type="match status" value="1"/>
</dbReference>
<evidence type="ECO:0000256" key="6">
    <source>
        <dbReference type="ARBA" id="ARBA00026121"/>
    </source>
</evidence>
<dbReference type="Pfam" id="PF13193">
    <property type="entry name" value="AMP-binding_C"/>
    <property type="match status" value="1"/>
</dbReference>
<protein>
    <recommendedName>
        <fullName evidence="7">Long-chain-fatty-acid--CoA ligase</fullName>
        <ecNumber evidence="6">6.2.1.3</ecNumber>
    </recommendedName>
    <alternativeName>
        <fullName evidence="8">Long-chain acyl-CoA synthetase</fullName>
    </alternativeName>
</protein>
<evidence type="ECO:0000256" key="7">
    <source>
        <dbReference type="ARBA" id="ARBA00039545"/>
    </source>
</evidence>
<dbReference type="KEGG" id="evi:Echvi_2567"/>
<evidence type="ECO:0000256" key="4">
    <source>
        <dbReference type="ARBA" id="ARBA00022598"/>
    </source>
</evidence>
<feature type="domain" description="AMP-binding enzyme C-terminal" evidence="10">
    <location>
        <begin position="470"/>
        <end position="544"/>
    </location>
</feature>
<comment type="similarity">
    <text evidence="3">Belongs to the ATP-dependent AMP-binding enzyme family.</text>
</comment>
<dbReference type="GO" id="GO:0004467">
    <property type="term" value="F:long-chain fatty acid-CoA ligase activity"/>
    <property type="evidence" value="ECO:0007669"/>
    <property type="project" value="UniProtKB-EC"/>
</dbReference>
<dbReference type="InterPro" id="IPR000873">
    <property type="entry name" value="AMP-dep_synth/lig_dom"/>
</dbReference>
<comment type="subcellular location">
    <subcellularLocation>
        <location evidence="1">Membrane</location>
        <topology evidence="1">Peripheral membrane protein</topology>
    </subcellularLocation>
</comment>
<dbReference type="RefSeq" id="WP_015266362.1">
    <property type="nucleotide sequence ID" value="NC_019904.1"/>
</dbReference>
<dbReference type="SUPFAM" id="SSF56801">
    <property type="entry name" value="Acetyl-CoA synthetase-like"/>
    <property type="match status" value="1"/>
</dbReference>
<dbReference type="PANTHER" id="PTHR43767">
    <property type="entry name" value="LONG-CHAIN-FATTY-ACID--COA LIGASE"/>
    <property type="match status" value="1"/>
</dbReference>
<proteinExistence type="inferred from homology"/>
<dbReference type="eggNOG" id="COG0318">
    <property type="taxonomic scope" value="Bacteria"/>
</dbReference>
<evidence type="ECO:0000256" key="5">
    <source>
        <dbReference type="ARBA" id="ARBA00023136"/>
    </source>
</evidence>
<keyword evidence="5" id="KW-0472">Membrane</keyword>
<dbReference type="Gene3D" id="3.40.50.980">
    <property type="match status" value="2"/>
</dbReference>
<evidence type="ECO:0000256" key="1">
    <source>
        <dbReference type="ARBA" id="ARBA00004170"/>
    </source>
</evidence>
<dbReference type="PATRIC" id="fig|926556.3.peg.2708"/>
<reference evidence="12" key="1">
    <citation type="submission" date="2012-02" db="EMBL/GenBank/DDBJ databases">
        <title>The complete genome of Echinicola vietnamensis DSM 17526.</title>
        <authorList>
            <person name="Lucas S."/>
            <person name="Copeland A."/>
            <person name="Lapidus A."/>
            <person name="Glavina del Rio T."/>
            <person name="Dalin E."/>
            <person name="Tice H."/>
            <person name="Bruce D."/>
            <person name="Goodwin L."/>
            <person name="Pitluck S."/>
            <person name="Peters L."/>
            <person name="Ovchinnikova G."/>
            <person name="Teshima H."/>
            <person name="Kyrpides N."/>
            <person name="Mavromatis K."/>
            <person name="Ivanova N."/>
            <person name="Brettin T."/>
            <person name="Detter J.C."/>
            <person name="Han C."/>
            <person name="Larimer F."/>
            <person name="Land M."/>
            <person name="Hauser L."/>
            <person name="Markowitz V."/>
            <person name="Cheng J.-F."/>
            <person name="Hugenholtz P."/>
            <person name="Woyke T."/>
            <person name="Wu D."/>
            <person name="Brambilla E."/>
            <person name="Klenk H.-P."/>
            <person name="Eisen J.A."/>
        </authorList>
    </citation>
    <scope>NUCLEOTIDE SEQUENCE [LARGE SCALE GENOMIC DNA]</scope>
    <source>
        <strain evidence="12">DSM 17526 / LMG 23754 / KMM 6221</strain>
    </source>
</reference>
<evidence type="ECO:0000313" key="11">
    <source>
        <dbReference type="EMBL" id="AGA78809.1"/>
    </source>
</evidence>
<dbReference type="HOGENOM" id="CLU_000022_59_9_10"/>
<dbReference type="AlphaFoldDB" id="L0FY15"/>
<evidence type="ECO:0000259" key="9">
    <source>
        <dbReference type="Pfam" id="PF00501"/>
    </source>
</evidence>
<name>L0FY15_ECHVK</name>
<evidence type="ECO:0000256" key="2">
    <source>
        <dbReference type="ARBA" id="ARBA00005005"/>
    </source>
</evidence>
<dbReference type="STRING" id="926556.Echvi_2567"/>
<evidence type="ECO:0000259" key="10">
    <source>
        <dbReference type="Pfam" id="PF13193"/>
    </source>
</evidence>
<evidence type="ECO:0000313" key="12">
    <source>
        <dbReference type="Proteomes" id="UP000010796"/>
    </source>
</evidence>
<dbReference type="InterPro" id="IPR020845">
    <property type="entry name" value="AMP-binding_CS"/>
</dbReference>
<keyword evidence="12" id="KW-1185">Reference proteome</keyword>
<dbReference type="GO" id="GO:0016020">
    <property type="term" value="C:membrane"/>
    <property type="evidence" value="ECO:0007669"/>
    <property type="project" value="UniProtKB-SubCell"/>
</dbReference>
<sequence>MKDFPWFKFYPKSVPQEVDVEAYSSVVGLFEESVQKYGEAVAYECMGKKISFHEVDRLSKDFASYLQNELKLKKGDRIAIQMPNLLQYPVAMFGALRAGLIVVNTNPLYTPHEMEHQFKDADISAVVIVANFASNLEEILPRLDVKHIILTEIGDMLGGLKGGIVNLVVKYIKKMVPAYNLPNAVKFNDALDIGSHLDLQPVTLDLNDTAYLQYTGGTTGVSKGAALTHGNIIANMQQISAWMRPKLKEGEELVITALPMYHIFALTVNCLAMLKIGAHNLLITNPRDMKAFCKDLRKHKFSVITGVNTLFNGLLNQESFRNLDFSYLKISVGGGMAVQKYVAEKWNAVTGTPLAEGYGLTETSPVACCNPIDGTERIGTIGLPLPNTEVKIIDDEGNELPNGEKGELCIKGPQVMKGYWNKPKETNDVMLGEWLKTGDIGIITNDGFIKIVDRKKEMILVSGFNVYPNEVEDAIATHDKVMEVGVIGMPDEHSTEKVIAYVVANDPSVTASEIIKHCRESLTNYKVPREVYFVDELPKSNVGKILRRIIKEDHIKKSA</sequence>
<dbReference type="InterPro" id="IPR025110">
    <property type="entry name" value="AMP-bd_C"/>
</dbReference>
<comment type="pathway">
    <text evidence="2">Lipid metabolism; fatty acid beta-oxidation.</text>
</comment>
<organism evidence="11 12">
    <name type="scientific">Echinicola vietnamensis (strain DSM 17526 / LMG 23754 / KMM 6221)</name>
    <dbReference type="NCBI Taxonomy" id="926556"/>
    <lineage>
        <taxon>Bacteria</taxon>
        <taxon>Pseudomonadati</taxon>
        <taxon>Bacteroidota</taxon>
        <taxon>Cytophagia</taxon>
        <taxon>Cytophagales</taxon>
        <taxon>Cyclobacteriaceae</taxon>
        <taxon>Echinicola</taxon>
    </lineage>
</organism>
<keyword evidence="4 11" id="KW-0436">Ligase</keyword>
<dbReference type="Pfam" id="PF00501">
    <property type="entry name" value="AMP-binding"/>
    <property type="match status" value="1"/>
</dbReference>
<dbReference type="OrthoDB" id="9778383at2"/>
<dbReference type="Gene3D" id="3.30.300.30">
    <property type="match status" value="1"/>
</dbReference>
<dbReference type="PROSITE" id="PS00455">
    <property type="entry name" value="AMP_BINDING"/>
    <property type="match status" value="1"/>
</dbReference>
<dbReference type="InterPro" id="IPR045851">
    <property type="entry name" value="AMP-bd_C_sf"/>
</dbReference>